<dbReference type="Pfam" id="PF07885">
    <property type="entry name" value="Ion_trans_2"/>
    <property type="match status" value="1"/>
</dbReference>
<feature type="compositionally biased region" description="Polar residues" evidence="8">
    <location>
        <begin position="78"/>
        <end position="90"/>
    </location>
</feature>
<evidence type="ECO:0000256" key="7">
    <source>
        <dbReference type="ARBA" id="ARBA00023303"/>
    </source>
</evidence>
<keyword evidence="7" id="KW-0407">Ion channel</keyword>
<keyword evidence="6 9" id="KW-0472">Membrane</keyword>
<keyword evidence="2" id="KW-0813">Transport</keyword>
<evidence type="ECO:0000256" key="1">
    <source>
        <dbReference type="ARBA" id="ARBA00004141"/>
    </source>
</evidence>
<evidence type="ECO:0000256" key="8">
    <source>
        <dbReference type="SAM" id="MobiDB-lite"/>
    </source>
</evidence>
<evidence type="ECO:0000259" key="10">
    <source>
        <dbReference type="Pfam" id="PF07885"/>
    </source>
</evidence>
<dbReference type="Gene3D" id="1.10.287.70">
    <property type="match status" value="1"/>
</dbReference>
<protein>
    <submittedName>
        <fullName evidence="11">Ion channel</fullName>
    </submittedName>
</protein>
<feature type="transmembrane region" description="Helical" evidence="9">
    <location>
        <begin position="226"/>
        <end position="244"/>
    </location>
</feature>
<keyword evidence="3 9" id="KW-0812">Transmembrane</keyword>
<dbReference type="InterPro" id="IPR013099">
    <property type="entry name" value="K_chnl_dom"/>
</dbReference>
<accession>A0AAW1LK54</accession>
<dbReference type="GO" id="GO:0015271">
    <property type="term" value="F:outward rectifier potassium channel activity"/>
    <property type="evidence" value="ECO:0007669"/>
    <property type="project" value="TreeGrafter"/>
</dbReference>
<evidence type="ECO:0000256" key="9">
    <source>
        <dbReference type="SAM" id="Phobius"/>
    </source>
</evidence>
<gene>
    <name evidence="11" type="ORF">QE152_g12436</name>
</gene>
<feature type="compositionally biased region" description="Basic and acidic residues" evidence="8">
    <location>
        <begin position="51"/>
        <end position="66"/>
    </location>
</feature>
<comment type="subcellular location">
    <subcellularLocation>
        <location evidence="1">Membrane</location>
        <topology evidence="1">Multi-pass membrane protein</topology>
    </subcellularLocation>
</comment>
<feature type="transmembrane region" description="Helical" evidence="9">
    <location>
        <begin position="335"/>
        <end position="354"/>
    </location>
</feature>
<feature type="transmembrane region" description="Helical" evidence="9">
    <location>
        <begin position="302"/>
        <end position="323"/>
    </location>
</feature>
<dbReference type="EMBL" id="JASPKY010000113">
    <property type="protein sequence ID" value="KAK9736495.1"/>
    <property type="molecule type" value="Genomic_DNA"/>
</dbReference>
<dbReference type="Proteomes" id="UP001458880">
    <property type="component" value="Unassembled WGS sequence"/>
</dbReference>
<dbReference type="PANTHER" id="PTHR11003:SF87">
    <property type="entry name" value="POTASSIUM CHANNEL DOMAIN-CONTAINING PROTEIN"/>
    <property type="match status" value="1"/>
</dbReference>
<feature type="domain" description="Potassium channel" evidence="10">
    <location>
        <begin position="302"/>
        <end position="356"/>
    </location>
</feature>
<dbReference type="GO" id="GO:0030322">
    <property type="term" value="P:stabilization of membrane potential"/>
    <property type="evidence" value="ECO:0007669"/>
    <property type="project" value="TreeGrafter"/>
</dbReference>
<keyword evidence="5" id="KW-0406">Ion transport</keyword>
<evidence type="ECO:0000313" key="12">
    <source>
        <dbReference type="Proteomes" id="UP001458880"/>
    </source>
</evidence>
<evidence type="ECO:0000256" key="2">
    <source>
        <dbReference type="ARBA" id="ARBA00022448"/>
    </source>
</evidence>
<feature type="transmembrane region" description="Helical" evidence="9">
    <location>
        <begin position="392"/>
        <end position="417"/>
    </location>
</feature>
<dbReference type="SUPFAM" id="SSF81324">
    <property type="entry name" value="Voltage-gated potassium channels"/>
    <property type="match status" value="1"/>
</dbReference>
<reference evidence="11 12" key="1">
    <citation type="journal article" date="2024" name="BMC Genomics">
        <title>De novo assembly and annotation of Popillia japonica's genome with initial clues to its potential as an invasive pest.</title>
        <authorList>
            <person name="Cucini C."/>
            <person name="Boschi S."/>
            <person name="Funari R."/>
            <person name="Cardaioli E."/>
            <person name="Iannotti N."/>
            <person name="Marturano G."/>
            <person name="Paoli F."/>
            <person name="Bruttini M."/>
            <person name="Carapelli A."/>
            <person name="Frati F."/>
            <person name="Nardi F."/>
        </authorList>
    </citation>
    <scope>NUCLEOTIDE SEQUENCE [LARGE SCALE GENOMIC DNA]</scope>
    <source>
        <strain evidence="11">DMR45628</strain>
    </source>
</reference>
<feature type="transmembrane region" description="Helical" evidence="9">
    <location>
        <begin position="469"/>
        <end position="491"/>
    </location>
</feature>
<dbReference type="GO" id="GO:0005886">
    <property type="term" value="C:plasma membrane"/>
    <property type="evidence" value="ECO:0007669"/>
    <property type="project" value="TreeGrafter"/>
</dbReference>
<evidence type="ECO:0000256" key="5">
    <source>
        <dbReference type="ARBA" id="ARBA00023065"/>
    </source>
</evidence>
<keyword evidence="12" id="KW-1185">Reference proteome</keyword>
<organism evidence="11 12">
    <name type="scientific">Popillia japonica</name>
    <name type="common">Japanese beetle</name>
    <dbReference type="NCBI Taxonomy" id="7064"/>
    <lineage>
        <taxon>Eukaryota</taxon>
        <taxon>Metazoa</taxon>
        <taxon>Ecdysozoa</taxon>
        <taxon>Arthropoda</taxon>
        <taxon>Hexapoda</taxon>
        <taxon>Insecta</taxon>
        <taxon>Pterygota</taxon>
        <taxon>Neoptera</taxon>
        <taxon>Endopterygota</taxon>
        <taxon>Coleoptera</taxon>
        <taxon>Polyphaga</taxon>
        <taxon>Scarabaeiformia</taxon>
        <taxon>Scarabaeidae</taxon>
        <taxon>Rutelinae</taxon>
        <taxon>Popillia</taxon>
    </lineage>
</organism>
<sequence length="508" mass="56795">MKTIETTHTIERTFHFCEQIPSRRTNMYEPVSDSCVTVVVGSKYSPAAHRQNHEQNQRQHHQQEHSDADDESATTTTPINNCNNLTSTGTADAPLNADVHKEQIYQQEQRSPRRLPRRKKIRAPTIANHESADCKNYQLYNNHKVNTNAMRTGNGDKCIDIDHITLERNYKNKKLNIATQTSHVVPYRLKFWPKLTGSVKCGEDAKALEHVVCCCRTLSQWCLSQVGLALILVCWALLGAFAFYQTEGPREQEQSKELERLQNELTMELSTNLRQASTYEESWPKTIQKYLTRHETLLSGSIWTYPGCILFAVSLLTTLGFGAPVPRTPLGRGSAVLFSAIGIPLHFLLILNIGNMTAGILHSLATRENKTEIPNISSGTTKTARWLKWLPLFAILIYYIFAILIYYILGVLLFGLARCRGIVDSLMFPLDFTAAGGVAKTSGHVRMFPLDFTAAGGVAKTSGHVRIFYALYLEIAVTLAAIIVSLVQVTATRGFIDLGLRLGLLTNT</sequence>
<evidence type="ECO:0000256" key="3">
    <source>
        <dbReference type="ARBA" id="ARBA00022692"/>
    </source>
</evidence>
<dbReference type="GO" id="GO:0022841">
    <property type="term" value="F:potassium ion leak channel activity"/>
    <property type="evidence" value="ECO:0007669"/>
    <property type="project" value="TreeGrafter"/>
</dbReference>
<evidence type="ECO:0000256" key="6">
    <source>
        <dbReference type="ARBA" id="ARBA00023136"/>
    </source>
</evidence>
<proteinExistence type="predicted"/>
<comment type="caution">
    <text evidence="11">The sequence shown here is derived from an EMBL/GenBank/DDBJ whole genome shotgun (WGS) entry which is preliminary data.</text>
</comment>
<evidence type="ECO:0000256" key="4">
    <source>
        <dbReference type="ARBA" id="ARBA00022989"/>
    </source>
</evidence>
<keyword evidence="4 9" id="KW-1133">Transmembrane helix</keyword>
<feature type="region of interest" description="Disordered" evidence="8">
    <location>
        <begin position="48"/>
        <end position="93"/>
    </location>
</feature>
<name>A0AAW1LK54_POPJA</name>
<dbReference type="InterPro" id="IPR003280">
    <property type="entry name" value="2pore_dom_K_chnl"/>
</dbReference>
<evidence type="ECO:0000313" key="11">
    <source>
        <dbReference type="EMBL" id="KAK9736495.1"/>
    </source>
</evidence>
<dbReference type="PANTHER" id="PTHR11003">
    <property type="entry name" value="POTASSIUM CHANNEL, SUBFAMILY K"/>
    <property type="match status" value="1"/>
</dbReference>
<dbReference type="AlphaFoldDB" id="A0AAW1LK54"/>